<dbReference type="InterPro" id="IPR009057">
    <property type="entry name" value="Homeodomain-like_sf"/>
</dbReference>
<dbReference type="SUPFAM" id="SSF46689">
    <property type="entry name" value="Homeodomain-like"/>
    <property type="match status" value="1"/>
</dbReference>
<sequence>MAAGNDHQDIKREKILEASHQRFLHYGYSKTTMNEIAGDLSMSKALLYYYFPDKSQLYMAVMRKLANDYLKLLEDNIDTFGDLKQAFVFQINTHHDFIVNNYNFFDFFRLNEQNLPDMIWEIVGMVHAAELNLLSRAITTEIGRGTIKPIENPEEVVDLLLDALHGIRVGAISQKKTSFPRKEHLDEIHAKKLLLIDIFIKGLMY</sequence>
<dbReference type="EMBL" id="FNAI01000001">
    <property type="protein sequence ID" value="SDD21889.1"/>
    <property type="molecule type" value="Genomic_DNA"/>
</dbReference>
<dbReference type="Gene3D" id="1.10.10.60">
    <property type="entry name" value="Homeodomain-like"/>
    <property type="match status" value="1"/>
</dbReference>
<dbReference type="AlphaFoldDB" id="A0A1G6SYR8"/>
<protein>
    <submittedName>
        <fullName evidence="4">Transcriptional regulator, TetR family</fullName>
    </submittedName>
</protein>
<dbReference type="STRING" id="1391627.SAMN05216464_101102"/>
<reference evidence="4 5" key="1">
    <citation type="submission" date="2016-10" db="EMBL/GenBank/DDBJ databases">
        <authorList>
            <person name="de Groot N.N."/>
        </authorList>
    </citation>
    <scope>NUCLEOTIDE SEQUENCE [LARGE SCALE GENOMIC DNA]</scope>
    <source>
        <strain evidence="4 5">47C3B</strain>
    </source>
</reference>
<evidence type="ECO:0000256" key="2">
    <source>
        <dbReference type="PROSITE-ProRule" id="PRU00335"/>
    </source>
</evidence>
<dbReference type="InterPro" id="IPR050624">
    <property type="entry name" value="HTH-type_Tx_Regulator"/>
</dbReference>
<dbReference type="PRINTS" id="PR00455">
    <property type="entry name" value="HTHTETR"/>
</dbReference>
<keyword evidence="1 2" id="KW-0238">DNA-binding</keyword>
<proteinExistence type="predicted"/>
<dbReference type="InterPro" id="IPR001647">
    <property type="entry name" value="HTH_TetR"/>
</dbReference>
<dbReference type="GO" id="GO:0003677">
    <property type="term" value="F:DNA binding"/>
    <property type="evidence" value="ECO:0007669"/>
    <property type="project" value="UniProtKB-UniRule"/>
</dbReference>
<name>A0A1G6SYR8_9SPHI</name>
<dbReference type="Pfam" id="PF00440">
    <property type="entry name" value="TetR_N"/>
    <property type="match status" value="1"/>
</dbReference>
<dbReference type="PROSITE" id="PS50977">
    <property type="entry name" value="HTH_TETR_2"/>
    <property type="match status" value="1"/>
</dbReference>
<keyword evidence="5" id="KW-1185">Reference proteome</keyword>
<evidence type="ECO:0000259" key="3">
    <source>
        <dbReference type="PROSITE" id="PS50977"/>
    </source>
</evidence>
<evidence type="ECO:0000313" key="5">
    <source>
        <dbReference type="Proteomes" id="UP000199072"/>
    </source>
</evidence>
<dbReference type="RefSeq" id="WP_091142431.1">
    <property type="nucleotide sequence ID" value="NZ_FNAI01000001.1"/>
</dbReference>
<dbReference type="OrthoDB" id="9802802at2"/>
<organism evidence="4 5">
    <name type="scientific">Mucilaginibacter pineti</name>
    <dbReference type="NCBI Taxonomy" id="1391627"/>
    <lineage>
        <taxon>Bacteria</taxon>
        <taxon>Pseudomonadati</taxon>
        <taxon>Bacteroidota</taxon>
        <taxon>Sphingobacteriia</taxon>
        <taxon>Sphingobacteriales</taxon>
        <taxon>Sphingobacteriaceae</taxon>
        <taxon>Mucilaginibacter</taxon>
    </lineage>
</organism>
<dbReference type="PANTHER" id="PTHR43479:SF11">
    <property type="entry name" value="ACREF_ENVCD OPERON REPRESSOR-RELATED"/>
    <property type="match status" value="1"/>
</dbReference>
<evidence type="ECO:0000313" key="4">
    <source>
        <dbReference type="EMBL" id="SDD21889.1"/>
    </source>
</evidence>
<evidence type="ECO:0000256" key="1">
    <source>
        <dbReference type="ARBA" id="ARBA00023125"/>
    </source>
</evidence>
<gene>
    <name evidence="4" type="ORF">SAMN05216464_101102</name>
</gene>
<feature type="domain" description="HTH tetR-type" evidence="3">
    <location>
        <begin position="9"/>
        <end position="69"/>
    </location>
</feature>
<accession>A0A1G6SYR8</accession>
<dbReference type="Proteomes" id="UP000199072">
    <property type="component" value="Unassembled WGS sequence"/>
</dbReference>
<dbReference type="PANTHER" id="PTHR43479">
    <property type="entry name" value="ACREF/ENVCD OPERON REPRESSOR-RELATED"/>
    <property type="match status" value="1"/>
</dbReference>
<dbReference type="Gene3D" id="1.10.357.10">
    <property type="entry name" value="Tetracycline Repressor, domain 2"/>
    <property type="match status" value="1"/>
</dbReference>
<feature type="DNA-binding region" description="H-T-H motif" evidence="2">
    <location>
        <begin position="32"/>
        <end position="51"/>
    </location>
</feature>